<dbReference type="PROSITE" id="PS50158">
    <property type="entry name" value="ZF_CCHC"/>
    <property type="match status" value="2"/>
</dbReference>
<dbReference type="SMART" id="SM00343">
    <property type="entry name" value="ZnF_C2HC"/>
    <property type="match status" value="2"/>
</dbReference>
<dbReference type="EMBL" id="BQNB010010746">
    <property type="protein sequence ID" value="GJS81418.1"/>
    <property type="molecule type" value="Genomic_DNA"/>
</dbReference>
<evidence type="ECO:0000256" key="2">
    <source>
        <dbReference type="ARBA" id="ARBA00022679"/>
    </source>
</evidence>
<evidence type="ECO:0000313" key="12">
    <source>
        <dbReference type="EMBL" id="GJS81418.1"/>
    </source>
</evidence>
<keyword evidence="6" id="KW-0378">Hydrolase</keyword>
<dbReference type="Pfam" id="PF08284">
    <property type="entry name" value="RVP_2"/>
    <property type="match status" value="1"/>
</dbReference>
<dbReference type="SUPFAM" id="SSF50630">
    <property type="entry name" value="Acid proteases"/>
    <property type="match status" value="1"/>
</dbReference>
<protein>
    <submittedName>
        <fullName evidence="12">Reverse transcriptase domain-containing protein</fullName>
    </submittedName>
</protein>
<dbReference type="Gene3D" id="2.40.70.10">
    <property type="entry name" value="Acid Proteases"/>
    <property type="match status" value="1"/>
</dbReference>
<keyword evidence="8" id="KW-0511">Multifunctional enzyme</keyword>
<evidence type="ECO:0000256" key="5">
    <source>
        <dbReference type="ARBA" id="ARBA00022750"/>
    </source>
</evidence>
<feature type="domain" description="CCHC-type" evidence="10">
    <location>
        <begin position="61"/>
        <end position="77"/>
    </location>
</feature>
<evidence type="ECO:0000256" key="6">
    <source>
        <dbReference type="ARBA" id="ARBA00022759"/>
    </source>
</evidence>
<dbReference type="SUPFAM" id="SSF56672">
    <property type="entry name" value="DNA/RNA polymerases"/>
    <property type="match status" value="1"/>
</dbReference>
<dbReference type="InterPro" id="IPR001878">
    <property type="entry name" value="Znf_CCHC"/>
</dbReference>
<dbReference type="InterPro" id="IPR043128">
    <property type="entry name" value="Rev_trsase/Diguanyl_cyclase"/>
</dbReference>
<dbReference type="Gene3D" id="3.10.10.10">
    <property type="entry name" value="HIV Type 1 Reverse Transcriptase, subunit A, domain 1"/>
    <property type="match status" value="1"/>
</dbReference>
<dbReference type="Proteomes" id="UP001151760">
    <property type="component" value="Unassembled WGS sequence"/>
</dbReference>
<proteinExistence type="predicted"/>
<keyword evidence="2" id="KW-0808">Transferase</keyword>
<keyword evidence="9" id="KW-0863">Zinc-finger</keyword>
<evidence type="ECO:0000259" key="10">
    <source>
        <dbReference type="PROSITE" id="PS50158"/>
    </source>
</evidence>
<accession>A0ABQ4YUB4</accession>
<dbReference type="PANTHER" id="PTHR37984">
    <property type="entry name" value="PROTEIN CBG26694"/>
    <property type="match status" value="1"/>
</dbReference>
<evidence type="ECO:0000256" key="1">
    <source>
        <dbReference type="ARBA" id="ARBA00022670"/>
    </source>
</evidence>
<keyword evidence="3" id="KW-0548">Nucleotidyltransferase</keyword>
<feature type="domain" description="Reverse transcriptase" evidence="11">
    <location>
        <begin position="262"/>
        <end position="470"/>
    </location>
</feature>
<keyword evidence="4" id="KW-0540">Nuclease</keyword>
<sequence length="727" mass="83015">MKTLRRNVELERDSYGSGQSITNLSRTALLCVKMFPEVVNKIERPLCSKCNYHHDGPCAPKCYKCNKYGHIARDCRDTGNANHINNQKGTGSGQKPTCFECGVQGHYRKECPRLKNNKGNRGNQAGNDRAPAKVYVVGNAGANPDNVVAGTFLLNNRYAYILFDTGADRSFVSTTFSSQIDITPSTLDHYYDVELADGRIIGLNTILKGCTLNFLNHQFHVNLMPVELGSFDAIIGMDWLAKYQAVIVCAEKIVRIPWKNKTLIIHGDGSTQGNVTRLNIISCTKTLKYMEKGFPIFLAHITTKEIEDKSEKKRLEDVPIVQDFRIFPEDLPEPFPLPRIDDLFDQLQGSSVYSKIDLRSGYHQLRVREEDIPKTAFRTRYGHYEFQVMPFGLTNAPAVFMDLMNRVCKPYLDKFVIVFIDDILIYSKNKQEHEEHLKIILELLKKEELYAKFSKCEFWIPKVQFLGHVIDSEGIHVDPAKIESIKDWTSPKSPTEIRQFLGLAGYYRRFIEGFSRIAKPMTKLTQKKVKFEWGDKQEAAFQLLKRKLCSAPILALPEGSEDFIAYCDASKKGLGAVLMQREKVISYASRQLKIHEKNYTTHDLELGAVVFALKIWRHYLYGTNSAMYYDCDIRYHPGKANVVADALSRKEREPPLRVRALVMTISLDLPKQILNAQTEARKPENIRSEDVGGMLIENAKFPEAIREQKLEQELVTLLWRFADCDHA</sequence>
<dbReference type="InterPro" id="IPR000477">
    <property type="entry name" value="RT_dom"/>
</dbReference>
<keyword evidence="12" id="KW-0695">RNA-directed DNA polymerase</keyword>
<feature type="domain" description="CCHC-type" evidence="10">
    <location>
        <begin position="98"/>
        <end position="113"/>
    </location>
</feature>
<dbReference type="InterPro" id="IPR050951">
    <property type="entry name" value="Retrovirus_Pol_polyprotein"/>
</dbReference>
<keyword evidence="7" id="KW-0238">DNA-binding</keyword>
<evidence type="ECO:0000256" key="3">
    <source>
        <dbReference type="ARBA" id="ARBA00022695"/>
    </source>
</evidence>
<evidence type="ECO:0000256" key="7">
    <source>
        <dbReference type="ARBA" id="ARBA00023125"/>
    </source>
</evidence>
<keyword evidence="9" id="KW-0862">Zinc</keyword>
<evidence type="ECO:0000313" key="13">
    <source>
        <dbReference type="Proteomes" id="UP001151760"/>
    </source>
</evidence>
<dbReference type="Pfam" id="PF00098">
    <property type="entry name" value="zf-CCHC"/>
    <property type="match status" value="2"/>
</dbReference>
<evidence type="ECO:0000256" key="4">
    <source>
        <dbReference type="ARBA" id="ARBA00022722"/>
    </source>
</evidence>
<dbReference type="Pfam" id="PF17919">
    <property type="entry name" value="RT_RNaseH_2"/>
    <property type="match status" value="1"/>
</dbReference>
<keyword evidence="9" id="KW-0479">Metal-binding</keyword>
<reference evidence="12" key="2">
    <citation type="submission" date="2022-01" db="EMBL/GenBank/DDBJ databases">
        <authorList>
            <person name="Yamashiro T."/>
            <person name="Shiraishi A."/>
            <person name="Satake H."/>
            <person name="Nakayama K."/>
        </authorList>
    </citation>
    <scope>NUCLEOTIDE SEQUENCE</scope>
</reference>
<evidence type="ECO:0000259" key="11">
    <source>
        <dbReference type="PROSITE" id="PS50878"/>
    </source>
</evidence>
<dbReference type="Pfam" id="PF00078">
    <property type="entry name" value="RVT_1"/>
    <property type="match status" value="1"/>
</dbReference>
<dbReference type="Gene3D" id="4.10.60.10">
    <property type="entry name" value="Zinc finger, CCHC-type"/>
    <property type="match status" value="1"/>
</dbReference>
<keyword evidence="6" id="KW-0255">Endonuclease</keyword>
<organism evidence="12 13">
    <name type="scientific">Tanacetum coccineum</name>
    <dbReference type="NCBI Taxonomy" id="301880"/>
    <lineage>
        <taxon>Eukaryota</taxon>
        <taxon>Viridiplantae</taxon>
        <taxon>Streptophyta</taxon>
        <taxon>Embryophyta</taxon>
        <taxon>Tracheophyta</taxon>
        <taxon>Spermatophyta</taxon>
        <taxon>Magnoliopsida</taxon>
        <taxon>eudicotyledons</taxon>
        <taxon>Gunneridae</taxon>
        <taxon>Pentapetalae</taxon>
        <taxon>asterids</taxon>
        <taxon>campanulids</taxon>
        <taxon>Asterales</taxon>
        <taxon>Asteraceae</taxon>
        <taxon>Asteroideae</taxon>
        <taxon>Anthemideae</taxon>
        <taxon>Anthemidinae</taxon>
        <taxon>Tanacetum</taxon>
    </lineage>
</organism>
<keyword evidence="5" id="KW-0064">Aspartyl protease</keyword>
<dbReference type="InterPro" id="IPR036875">
    <property type="entry name" value="Znf_CCHC_sf"/>
</dbReference>
<comment type="caution">
    <text evidence="12">The sequence shown here is derived from an EMBL/GenBank/DDBJ whole genome shotgun (WGS) entry which is preliminary data.</text>
</comment>
<dbReference type="InterPro" id="IPR021109">
    <property type="entry name" value="Peptidase_aspartic_dom_sf"/>
</dbReference>
<dbReference type="InterPro" id="IPR043502">
    <property type="entry name" value="DNA/RNA_pol_sf"/>
</dbReference>
<dbReference type="CDD" id="cd09274">
    <property type="entry name" value="RNase_HI_RT_Ty3"/>
    <property type="match status" value="1"/>
</dbReference>
<dbReference type="CDD" id="cd00303">
    <property type="entry name" value="retropepsin_like"/>
    <property type="match status" value="1"/>
</dbReference>
<keyword evidence="13" id="KW-1185">Reference proteome</keyword>
<dbReference type="Gene3D" id="3.30.70.270">
    <property type="match status" value="2"/>
</dbReference>
<dbReference type="PROSITE" id="PS50878">
    <property type="entry name" value="RT_POL"/>
    <property type="match status" value="1"/>
</dbReference>
<dbReference type="CDD" id="cd01647">
    <property type="entry name" value="RT_LTR"/>
    <property type="match status" value="1"/>
</dbReference>
<dbReference type="GO" id="GO:0003964">
    <property type="term" value="F:RNA-directed DNA polymerase activity"/>
    <property type="evidence" value="ECO:0007669"/>
    <property type="project" value="UniProtKB-KW"/>
</dbReference>
<name>A0ABQ4YUB4_9ASTR</name>
<dbReference type="InterPro" id="IPR041577">
    <property type="entry name" value="RT_RNaseH_2"/>
</dbReference>
<dbReference type="SUPFAM" id="SSF57756">
    <property type="entry name" value="Retrovirus zinc finger-like domains"/>
    <property type="match status" value="1"/>
</dbReference>
<reference evidence="12" key="1">
    <citation type="journal article" date="2022" name="Int. J. Mol. Sci.">
        <title>Draft Genome of Tanacetum Coccineum: Genomic Comparison of Closely Related Tanacetum-Family Plants.</title>
        <authorList>
            <person name="Yamashiro T."/>
            <person name="Shiraishi A."/>
            <person name="Nakayama K."/>
            <person name="Satake H."/>
        </authorList>
    </citation>
    <scope>NUCLEOTIDE SEQUENCE</scope>
</reference>
<dbReference type="PANTHER" id="PTHR37984:SF5">
    <property type="entry name" value="PROTEIN NYNRIN-LIKE"/>
    <property type="match status" value="1"/>
</dbReference>
<keyword evidence="1" id="KW-0645">Protease</keyword>
<gene>
    <name evidence="12" type="ORF">Tco_0747959</name>
</gene>
<evidence type="ECO:0000256" key="9">
    <source>
        <dbReference type="PROSITE-ProRule" id="PRU00047"/>
    </source>
</evidence>
<evidence type="ECO:0000256" key="8">
    <source>
        <dbReference type="ARBA" id="ARBA00023268"/>
    </source>
</evidence>